<evidence type="ECO:0000256" key="1">
    <source>
        <dbReference type="ARBA" id="ARBA00008769"/>
    </source>
</evidence>
<dbReference type="InterPro" id="IPR038673">
    <property type="entry name" value="OprB_sf"/>
</dbReference>
<sequence>MKWISIYLFFLLFLLISSQVEVLAQDAEEEPSIWNRETATGDWGGLRTPFNNNGFTLELSFIGDVMSNVSGGINRKSVFIQNIDLKFVIDNEKLIGLPGSNILFSALQNNGNSISQYAGDVQGVSNIEAVQTIRLFEVWLQQKLLSNRLSILGGLYDINSEFDVMGSAALFMQSSQGLGGDFAGSGLIGPPTFPAAGLGGRIKFVPDRRIYIQAGLMDGAPASLNSAKSTDFTWNNADGTLAVAELGLLSFGQQEFIAQDNLSTRQSRSFIGREVSSDYRTKIALGVWSYSKNYVSDRYGTTLPTVTDDQNDKGLYILADWKWNPNPQKTYQQLSVFGRIGFSENEVSRFKSYGGWGVTYKGLIPGDPNGLLGFSLASVQGSKLFQQLNGQVDDFETVLEFTYLTKVIPWLNIQPDIQYVISPGAISNTSNALVIGLRTDITL</sequence>
<dbReference type="EMBL" id="NSKE01000016">
    <property type="protein sequence ID" value="PAU92657.1"/>
    <property type="molecule type" value="Genomic_DNA"/>
</dbReference>
<protein>
    <recommendedName>
        <fullName evidence="5">Porin</fullName>
    </recommendedName>
</protein>
<accession>A0A2A2G758</accession>
<dbReference type="InterPro" id="IPR052932">
    <property type="entry name" value="OprB_Porin"/>
</dbReference>
<comment type="caution">
    <text evidence="3">The sequence shown here is derived from an EMBL/GenBank/DDBJ whole genome shotgun (WGS) entry which is preliminary data.</text>
</comment>
<dbReference type="AlphaFoldDB" id="A0A2A2G758"/>
<dbReference type="GO" id="GO:0008643">
    <property type="term" value="P:carbohydrate transport"/>
    <property type="evidence" value="ECO:0007669"/>
    <property type="project" value="InterPro"/>
</dbReference>
<dbReference type="OrthoDB" id="545475at2"/>
<dbReference type="Pfam" id="PF04966">
    <property type="entry name" value="OprB"/>
    <property type="match status" value="1"/>
</dbReference>
<name>A0A2A2G758_9BACT</name>
<dbReference type="GO" id="GO:0016020">
    <property type="term" value="C:membrane"/>
    <property type="evidence" value="ECO:0007669"/>
    <property type="project" value="InterPro"/>
</dbReference>
<organism evidence="3 4">
    <name type="scientific">Fodinibius salipaludis</name>
    <dbReference type="NCBI Taxonomy" id="2032627"/>
    <lineage>
        <taxon>Bacteria</taxon>
        <taxon>Pseudomonadati</taxon>
        <taxon>Balneolota</taxon>
        <taxon>Balneolia</taxon>
        <taxon>Balneolales</taxon>
        <taxon>Balneolaceae</taxon>
        <taxon>Fodinibius</taxon>
    </lineage>
</organism>
<reference evidence="3 4" key="1">
    <citation type="submission" date="2017-08" db="EMBL/GenBank/DDBJ databases">
        <title>Aliifodinibius alkalisoli sp. nov., isolated from saline alkaline soil.</title>
        <authorList>
            <person name="Liu D."/>
            <person name="Zhang G."/>
        </authorList>
    </citation>
    <scope>NUCLEOTIDE SEQUENCE [LARGE SCALE GENOMIC DNA]</scope>
    <source>
        <strain evidence="3 4">WN023</strain>
    </source>
</reference>
<dbReference type="Proteomes" id="UP000218831">
    <property type="component" value="Unassembled WGS sequence"/>
</dbReference>
<dbReference type="Gene3D" id="2.40.160.180">
    <property type="entry name" value="Carbohydrate-selective porin OprB"/>
    <property type="match status" value="1"/>
</dbReference>
<dbReference type="GO" id="GO:0015288">
    <property type="term" value="F:porin activity"/>
    <property type="evidence" value="ECO:0007669"/>
    <property type="project" value="InterPro"/>
</dbReference>
<proteinExistence type="inferred from homology"/>
<evidence type="ECO:0000313" key="4">
    <source>
        <dbReference type="Proteomes" id="UP000218831"/>
    </source>
</evidence>
<evidence type="ECO:0000313" key="3">
    <source>
        <dbReference type="EMBL" id="PAU92657.1"/>
    </source>
</evidence>
<dbReference type="RefSeq" id="WP_095607766.1">
    <property type="nucleotide sequence ID" value="NZ_NSKE01000016.1"/>
</dbReference>
<keyword evidence="4" id="KW-1185">Reference proteome</keyword>
<evidence type="ECO:0008006" key="5">
    <source>
        <dbReference type="Google" id="ProtNLM"/>
    </source>
</evidence>
<dbReference type="PANTHER" id="PTHR37944:SF1">
    <property type="entry name" value="PORIN B"/>
    <property type="match status" value="1"/>
</dbReference>
<comment type="similarity">
    <text evidence="1 2">Belongs to the OprB family.</text>
</comment>
<evidence type="ECO:0000256" key="2">
    <source>
        <dbReference type="RuleBase" id="RU363072"/>
    </source>
</evidence>
<dbReference type="InterPro" id="IPR007049">
    <property type="entry name" value="Carb-sel_porin_OprB"/>
</dbReference>
<gene>
    <name evidence="3" type="ORF">CK503_15600</name>
</gene>
<dbReference type="PANTHER" id="PTHR37944">
    <property type="entry name" value="PORIN B"/>
    <property type="match status" value="1"/>
</dbReference>